<dbReference type="CDD" id="cd01388">
    <property type="entry name" value="HMG-box_SoxB"/>
    <property type="match status" value="1"/>
</dbReference>
<organism evidence="5 8">
    <name type="scientific">Bactrocera dorsalis</name>
    <name type="common">Oriental fruit fly</name>
    <name type="synonym">Dacus dorsalis</name>
    <dbReference type="NCBI Taxonomy" id="27457"/>
    <lineage>
        <taxon>Eukaryota</taxon>
        <taxon>Metazoa</taxon>
        <taxon>Ecdysozoa</taxon>
        <taxon>Arthropoda</taxon>
        <taxon>Hexapoda</taxon>
        <taxon>Insecta</taxon>
        <taxon>Pterygota</taxon>
        <taxon>Neoptera</taxon>
        <taxon>Endopterygota</taxon>
        <taxon>Diptera</taxon>
        <taxon>Brachycera</taxon>
        <taxon>Muscomorpha</taxon>
        <taxon>Tephritoidea</taxon>
        <taxon>Tephritidae</taxon>
        <taxon>Bactrocera</taxon>
        <taxon>Bactrocera</taxon>
    </lineage>
</organism>
<evidence type="ECO:0000313" key="5">
    <source>
        <dbReference type="Proteomes" id="UP001652620"/>
    </source>
</evidence>
<dbReference type="GeneID" id="105223463"/>
<evidence type="ECO:0000256" key="2">
    <source>
        <dbReference type="PROSITE-ProRule" id="PRU00267"/>
    </source>
</evidence>
<feature type="region of interest" description="Disordered" evidence="3">
    <location>
        <begin position="540"/>
        <end position="597"/>
    </location>
</feature>
<evidence type="ECO:0000313" key="6">
    <source>
        <dbReference type="RefSeq" id="XP_049313519.1"/>
    </source>
</evidence>
<dbReference type="SUPFAM" id="SSF47095">
    <property type="entry name" value="HMG-box"/>
    <property type="match status" value="1"/>
</dbReference>
<gene>
    <name evidence="6 7 8 9" type="primary">LOC105223463</name>
</gene>
<feature type="compositionally biased region" description="Polar residues" evidence="3">
    <location>
        <begin position="26"/>
        <end position="36"/>
    </location>
</feature>
<evidence type="ECO:0000256" key="1">
    <source>
        <dbReference type="ARBA" id="ARBA00023125"/>
    </source>
</evidence>
<feature type="compositionally biased region" description="Basic residues" evidence="3">
    <location>
        <begin position="46"/>
        <end position="58"/>
    </location>
</feature>
<feature type="compositionally biased region" description="Low complexity" evidence="3">
    <location>
        <begin position="132"/>
        <end position="189"/>
    </location>
</feature>
<evidence type="ECO:0000313" key="8">
    <source>
        <dbReference type="RefSeq" id="XP_049313521.1"/>
    </source>
</evidence>
<proteinExistence type="predicted"/>
<dbReference type="Pfam" id="PF00505">
    <property type="entry name" value="HMG_box"/>
    <property type="match status" value="1"/>
</dbReference>
<dbReference type="InterPro" id="IPR050140">
    <property type="entry name" value="SRY-related_HMG-box_TF-like"/>
</dbReference>
<dbReference type="Gene3D" id="1.10.30.10">
    <property type="entry name" value="High mobility group box domain"/>
    <property type="match status" value="1"/>
</dbReference>
<dbReference type="Proteomes" id="UP001652620">
    <property type="component" value="Chromosome 5"/>
</dbReference>
<evidence type="ECO:0000256" key="3">
    <source>
        <dbReference type="SAM" id="MobiDB-lite"/>
    </source>
</evidence>
<feature type="compositionally biased region" description="Basic residues" evidence="3">
    <location>
        <begin position="223"/>
        <end position="232"/>
    </location>
</feature>
<feature type="domain" description="HMG box" evidence="4">
    <location>
        <begin position="311"/>
        <end position="379"/>
    </location>
</feature>
<name>A0ABM3JWA6_BACDO</name>
<feature type="compositionally biased region" description="Low complexity" evidence="3">
    <location>
        <begin position="59"/>
        <end position="81"/>
    </location>
</feature>
<dbReference type="PANTHER" id="PTHR10270">
    <property type="entry name" value="SOX TRANSCRIPTION FACTOR"/>
    <property type="match status" value="1"/>
</dbReference>
<feature type="compositionally biased region" description="Low complexity" evidence="3">
    <location>
        <begin position="544"/>
        <end position="562"/>
    </location>
</feature>
<dbReference type="RefSeq" id="XP_049313520.1">
    <property type="nucleotide sequence ID" value="XM_049457563.1"/>
</dbReference>
<dbReference type="PROSITE" id="PS50118">
    <property type="entry name" value="HMG_BOX_2"/>
    <property type="match status" value="1"/>
</dbReference>
<dbReference type="PANTHER" id="PTHR10270:SF322">
    <property type="entry name" value="SOX21B, ISOFORM C"/>
    <property type="match status" value="1"/>
</dbReference>
<feature type="compositionally biased region" description="Low complexity" evidence="3">
    <location>
        <begin position="196"/>
        <end position="222"/>
    </location>
</feature>
<dbReference type="RefSeq" id="XP_049313519.1">
    <property type="nucleotide sequence ID" value="XM_049457562.1"/>
</dbReference>
<evidence type="ECO:0000313" key="9">
    <source>
        <dbReference type="RefSeq" id="XP_049313522.1"/>
    </source>
</evidence>
<dbReference type="RefSeq" id="XP_049313522.1">
    <property type="nucleotide sequence ID" value="XM_049457565.1"/>
</dbReference>
<feature type="region of interest" description="Disordered" evidence="3">
    <location>
        <begin position="26"/>
        <end position="232"/>
    </location>
</feature>
<feature type="compositionally biased region" description="Low complexity" evidence="3">
    <location>
        <begin position="102"/>
        <end position="125"/>
    </location>
</feature>
<keyword evidence="5" id="KW-1185">Reference proteome</keyword>
<evidence type="ECO:0000313" key="7">
    <source>
        <dbReference type="RefSeq" id="XP_049313520.1"/>
    </source>
</evidence>
<dbReference type="RefSeq" id="XP_049313521.1">
    <property type="nucleotide sequence ID" value="XM_049457564.1"/>
</dbReference>
<reference evidence="6 7" key="1">
    <citation type="submission" date="2025-05" db="UniProtKB">
        <authorList>
            <consortium name="RefSeq"/>
        </authorList>
    </citation>
    <scope>IDENTIFICATION</scope>
    <source>
        <tissue evidence="6 7">Adult</tissue>
    </source>
</reference>
<evidence type="ECO:0000259" key="4">
    <source>
        <dbReference type="PROSITE" id="PS50118"/>
    </source>
</evidence>
<feature type="compositionally biased region" description="Basic residues" evidence="3">
    <location>
        <begin position="82"/>
        <end position="101"/>
    </location>
</feature>
<dbReference type="SMART" id="SM00398">
    <property type="entry name" value="HMG"/>
    <property type="match status" value="1"/>
</dbReference>
<keyword evidence="1 2" id="KW-0238">DNA-binding</keyword>
<dbReference type="InterPro" id="IPR036910">
    <property type="entry name" value="HMG_box_dom_sf"/>
</dbReference>
<sequence length="655" mass="69589">MMDRIPSLSLSGISLAHPLSLSTTGQQLQNHLNSASAVTSSTSTGGHHHQHHHHHHHLGQLAAVVHQQQQQQLQQQQQQQQQHHHQQAHLQAHHNNHHLSHHQLSLNSASSTSHSPTSSNSASASLHHHHTSLLASHSGIHTSPTSLSHHPHSSSSNNHAASSSTSLLLHQSASASSSAGSAGSGSSVSSGGGSVGVSSSSAHQLQHHSSAALHSQHQNSLHHTTHHHTHSHINAHVTAVSSPANATNSASTASVMAAAAAHLHHNAQATSPMTNLHQNMGGLMNSGSSASDVFFSLMIQNTTKRQNEEHIKRPMNAFMVWSRLQRRKIAQDNPKMHNSEISKRLGAEWKLLTEDEKRPFIDEAKRLRAMHMKEHPDYKYRPRRKPKALRRDGYPYPMPYPSVPVEALRAGITPGYFAPGPAAAYHLGSHLTQTNSPASQTGQMDVPKFALDRSSYLSSAATAGTLYETSKAAQASAAYSAYLDPSVLTKAYFDSKMYQDRAANYAFDISKIYGAQQHGTSAAAAAVAHQQQQQHLLNGLGIGSSHQNSSNNNNNHTTANNNLDERDNTPHLDSSSGAGGGVPIGVADSKPHLHSPTDAQLDYSQYAQYGQVGGAAVGLGGGVVSNGGLGGIGSGSGPGVTGAGGDFRRPLTVIF</sequence>
<accession>A0ABM3JWA6</accession>
<feature type="DNA-binding region" description="HMG box" evidence="2">
    <location>
        <begin position="311"/>
        <end position="379"/>
    </location>
</feature>
<protein>
    <submittedName>
        <fullName evidence="6 7">SOX domain-containing protein dichaete</fullName>
    </submittedName>
</protein>
<dbReference type="InterPro" id="IPR009071">
    <property type="entry name" value="HMG_box_dom"/>
</dbReference>
<keyword evidence="2" id="KW-0539">Nucleus</keyword>